<name>A0A7Y9I5S1_9ACTN</name>
<dbReference type="SUPFAM" id="SSF51556">
    <property type="entry name" value="Metallo-dependent hydrolases"/>
    <property type="match status" value="1"/>
</dbReference>
<keyword evidence="2" id="KW-0378">Hydrolase</keyword>
<dbReference type="Gene3D" id="3.20.20.140">
    <property type="entry name" value="Metal-dependent hydrolases"/>
    <property type="match status" value="1"/>
</dbReference>
<comment type="caution">
    <text evidence="2">The sequence shown here is derived from an EMBL/GenBank/DDBJ whole genome shotgun (WGS) entry which is preliminary data.</text>
</comment>
<dbReference type="InterPro" id="IPR011059">
    <property type="entry name" value="Metal-dep_hydrolase_composite"/>
</dbReference>
<organism evidence="2 3">
    <name type="scientific">Microlunatus parietis</name>
    <dbReference type="NCBI Taxonomy" id="682979"/>
    <lineage>
        <taxon>Bacteria</taxon>
        <taxon>Bacillati</taxon>
        <taxon>Actinomycetota</taxon>
        <taxon>Actinomycetes</taxon>
        <taxon>Propionibacteriales</taxon>
        <taxon>Propionibacteriaceae</taxon>
        <taxon>Microlunatus</taxon>
    </lineage>
</organism>
<dbReference type="EMBL" id="JACCBU010000001">
    <property type="protein sequence ID" value="NYE70219.1"/>
    <property type="molecule type" value="Genomic_DNA"/>
</dbReference>
<sequence length="411" mass="44589">MDAEPADLVLTGGHVIDPANNLDGTADVALGGGRVIAVGPNLATGAAQVIDVSGHYVTPGLIDLHVHAFDGHRNSVLSLNPIVNTFSSGVTTIVDAGTSGWKDFHEFKSRIIDRAKIRILAFVNIVGAGMYGPWEDDPAELRPGPAAAIAREYADVVVGIKTAHYWIKRDFDAEHPPWLAVDRAVEAGELAGLPVMADFFPWKEERRYSDLILHHLRPGDIHTHVFAQQFPIVDDQGRVRDHLWRARERGVIFDLGHGSASFWFQNAAPAIRDGFVPDSISTDLHTGNVNGPVIDLQTAMNKILNLGVPLADVIARVTVAPAREMRRPELGTLTPGAEADVAVFALDRGDFGYVDSGKVRLPGDRRLRCRLTLRAGEVVWNPDGLGRPTWQEQPESRAEVALLAQSGDAPS</sequence>
<protein>
    <submittedName>
        <fullName evidence="2">Dihydroorotase</fullName>
        <ecNumber evidence="2">3.5.2.3</ecNumber>
    </submittedName>
</protein>
<dbReference type="NCBIfam" id="NF006689">
    <property type="entry name" value="PRK09237.1"/>
    <property type="match status" value="1"/>
</dbReference>
<dbReference type="GO" id="GO:0019213">
    <property type="term" value="F:deacetylase activity"/>
    <property type="evidence" value="ECO:0007669"/>
    <property type="project" value="InterPro"/>
</dbReference>
<dbReference type="PANTHER" id="PTHR42717:SF1">
    <property type="entry name" value="IMIDAZOLONEPROPIONASE AND RELATED AMIDOHYDROLASES"/>
    <property type="match status" value="1"/>
</dbReference>
<evidence type="ECO:0000313" key="3">
    <source>
        <dbReference type="Proteomes" id="UP000569914"/>
    </source>
</evidence>
<dbReference type="GO" id="GO:0004151">
    <property type="term" value="F:dihydroorotase activity"/>
    <property type="evidence" value="ECO:0007669"/>
    <property type="project" value="UniProtKB-EC"/>
</dbReference>
<dbReference type="InterPro" id="IPR032466">
    <property type="entry name" value="Metal_Hydrolase"/>
</dbReference>
<dbReference type="InterPro" id="IPR020043">
    <property type="entry name" value="Deacetylase_Atu3266-like"/>
</dbReference>
<dbReference type="Proteomes" id="UP000569914">
    <property type="component" value="Unassembled WGS sequence"/>
</dbReference>
<keyword evidence="3" id="KW-1185">Reference proteome</keyword>
<dbReference type="SUPFAM" id="SSF51338">
    <property type="entry name" value="Composite domain of metallo-dependent hydrolases"/>
    <property type="match status" value="1"/>
</dbReference>
<dbReference type="Gene3D" id="2.30.40.10">
    <property type="entry name" value="Urease, subunit C, domain 1"/>
    <property type="match status" value="1"/>
</dbReference>
<feature type="region of interest" description="Disordered" evidence="1">
    <location>
        <begin position="385"/>
        <end position="411"/>
    </location>
</feature>
<evidence type="ECO:0000256" key="1">
    <source>
        <dbReference type="SAM" id="MobiDB-lite"/>
    </source>
</evidence>
<gene>
    <name evidence="2" type="ORF">BKA15_001548</name>
</gene>
<dbReference type="AlphaFoldDB" id="A0A7Y9I5S1"/>
<evidence type="ECO:0000313" key="2">
    <source>
        <dbReference type="EMBL" id="NYE70219.1"/>
    </source>
</evidence>
<dbReference type="RefSeq" id="WP_179749518.1">
    <property type="nucleotide sequence ID" value="NZ_JACCBU010000001.1"/>
</dbReference>
<accession>A0A7Y9I5S1</accession>
<reference evidence="2 3" key="1">
    <citation type="submission" date="2020-07" db="EMBL/GenBank/DDBJ databases">
        <title>Sequencing the genomes of 1000 actinobacteria strains.</title>
        <authorList>
            <person name="Klenk H.-P."/>
        </authorList>
    </citation>
    <scope>NUCLEOTIDE SEQUENCE [LARGE SCALE GENOMIC DNA]</scope>
    <source>
        <strain evidence="2 3">DSM 22083</strain>
    </source>
</reference>
<proteinExistence type="predicted"/>
<dbReference type="EC" id="3.5.2.3" evidence="2"/>
<dbReference type="PANTHER" id="PTHR42717">
    <property type="entry name" value="DIHYDROOROTASE-RELATED"/>
    <property type="match status" value="1"/>
</dbReference>